<sequence>MEANFTINGIEFKITPSTISIETTLNDFIRKHAKLTGTKFMCLEGGCGACIVMLKGVHPVTKQNTSWAVKNSCLQNIYSCHGLDIITVEGIGSKKDGMHKIQKRLADFNGTQCGFCTPGMVMNMFH</sequence>
<organism evidence="12 13">
    <name type="scientific">Polypedilum vanderplanki</name>
    <name type="common">Sleeping chironomid midge</name>
    <dbReference type="NCBI Taxonomy" id="319348"/>
    <lineage>
        <taxon>Eukaryota</taxon>
        <taxon>Metazoa</taxon>
        <taxon>Ecdysozoa</taxon>
        <taxon>Arthropoda</taxon>
        <taxon>Hexapoda</taxon>
        <taxon>Insecta</taxon>
        <taxon>Pterygota</taxon>
        <taxon>Neoptera</taxon>
        <taxon>Endopterygota</taxon>
        <taxon>Diptera</taxon>
        <taxon>Nematocera</taxon>
        <taxon>Chironomoidea</taxon>
        <taxon>Chironomidae</taxon>
        <taxon>Chironominae</taxon>
        <taxon>Polypedilum</taxon>
        <taxon>Polypedilum</taxon>
    </lineage>
</organism>
<evidence type="ECO:0000256" key="2">
    <source>
        <dbReference type="ARBA" id="ARBA00001974"/>
    </source>
</evidence>
<dbReference type="InterPro" id="IPR006058">
    <property type="entry name" value="2Fe2S_fd_BS"/>
</dbReference>
<name>A0A9J6C591_POLVA</name>
<evidence type="ECO:0000256" key="8">
    <source>
        <dbReference type="ARBA" id="ARBA00023014"/>
    </source>
</evidence>
<keyword evidence="8" id="KW-0411">Iron-sulfur</keyword>
<dbReference type="PANTHER" id="PTHR45444:SF3">
    <property type="entry name" value="XANTHINE DEHYDROGENASE"/>
    <property type="match status" value="1"/>
</dbReference>
<comment type="cofactor">
    <cofactor evidence="10">
        <name>[2Fe-2S] cluster</name>
        <dbReference type="ChEBI" id="CHEBI:190135"/>
    </cofactor>
</comment>
<comment type="similarity">
    <text evidence="3">Belongs to the xanthine dehydrogenase family.</text>
</comment>
<dbReference type="PROSITE" id="PS51085">
    <property type="entry name" value="2FE2S_FER_2"/>
    <property type="match status" value="1"/>
</dbReference>
<dbReference type="PROSITE" id="PS00197">
    <property type="entry name" value="2FE2S_FER_1"/>
    <property type="match status" value="1"/>
</dbReference>
<dbReference type="FunFam" id="3.10.20.30:FF:000012">
    <property type="entry name" value="Xanthine dehydrogenase/oxidase"/>
    <property type="match status" value="1"/>
</dbReference>
<dbReference type="GO" id="GO:0016491">
    <property type="term" value="F:oxidoreductase activity"/>
    <property type="evidence" value="ECO:0007669"/>
    <property type="project" value="UniProtKB-KW"/>
</dbReference>
<feature type="domain" description="2Fe-2S ferredoxin-type" evidence="11">
    <location>
        <begin position="1"/>
        <end position="91"/>
    </location>
</feature>
<evidence type="ECO:0000313" key="13">
    <source>
        <dbReference type="Proteomes" id="UP001107558"/>
    </source>
</evidence>
<dbReference type="GO" id="GO:0005506">
    <property type="term" value="F:iron ion binding"/>
    <property type="evidence" value="ECO:0007669"/>
    <property type="project" value="InterPro"/>
</dbReference>
<keyword evidence="7" id="KW-0408">Iron</keyword>
<dbReference type="PANTHER" id="PTHR45444">
    <property type="entry name" value="XANTHINE DEHYDROGENASE"/>
    <property type="match status" value="1"/>
</dbReference>
<comment type="caution">
    <text evidence="12">The sequence shown here is derived from an EMBL/GenBank/DDBJ whole genome shotgun (WGS) entry which is preliminary data.</text>
</comment>
<evidence type="ECO:0000256" key="6">
    <source>
        <dbReference type="ARBA" id="ARBA00023002"/>
    </source>
</evidence>
<dbReference type="Proteomes" id="UP001107558">
    <property type="component" value="Chromosome 2"/>
</dbReference>
<dbReference type="GO" id="GO:0051537">
    <property type="term" value="F:2 iron, 2 sulfur cluster binding"/>
    <property type="evidence" value="ECO:0007669"/>
    <property type="project" value="UniProtKB-KW"/>
</dbReference>
<dbReference type="Pfam" id="PF00111">
    <property type="entry name" value="Fer2"/>
    <property type="match status" value="1"/>
</dbReference>
<evidence type="ECO:0000256" key="4">
    <source>
        <dbReference type="ARBA" id="ARBA00022714"/>
    </source>
</evidence>
<dbReference type="InterPro" id="IPR036884">
    <property type="entry name" value="2Fe-2S-bd_dom_sf"/>
</dbReference>
<dbReference type="InterPro" id="IPR001041">
    <property type="entry name" value="2Fe-2S_ferredoxin-type"/>
</dbReference>
<evidence type="ECO:0000256" key="5">
    <source>
        <dbReference type="ARBA" id="ARBA00022723"/>
    </source>
</evidence>
<evidence type="ECO:0000313" key="12">
    <source>
        <dbReference type="EMBL" id="KAG5676995.1"/>
    </source>
</evidence>
<comment type="cofactor">
    <cofactor evidence="1">
        <name>Mo-molybdopterin</name>
        <dbReference type="ChEBI" id="CHEBI:71302"/>
    </cofactor>
</comment>
<gene>
    <name evidence="12" type="ORF">PVAND_006786</name>
</gene>
<reference evidence="12" key="1">
    <citation type="submission" date="2021-03" db="EMBL/GenBank/DDBJ databases">
        <title>Chromosome level genome of the anhydrobiotic midge Polypedilum vanderplanki.</title>
        <authorList>
            <person name="Yoshida Y."/>
            <person name="Kikawada T."/>
            <person name="Gusev O."/>
        </authorList>
    </citation>
    <scope>NUCLEOTIDE SEQUENCE</scope>
    <source>
        <strain evidence="12">NIAS01</strain>
        <tissue evidence="12">Whole body or cell culture</tissue>
    </source>
</reference>
<keyword evidence="6" id="KW-0560">Oxidoreductase</keyword>
<keyword evidence="9" id="KW-0520">NAD</keyword>
<proteinExistence type="inferred from homology"/>
<dbReference type="Gene3D" id="1.10.150.120">
    <property type="entry name" value="[2Fe-2S]-binding domain"/>
    <property type="match status" value="1"/>
</dbReference>
<protein>
    <recommendedName>
        <fullName evidence="11">2Fe-2S ferredoxin-type domain-containing protein</fullName>
    </recommendedName>
</protein>
<accession>A0A9J6C591</accession>
<dbReference type="AlphaFoldDB" id="A0A9J6C591"/>
<dbReference type="SUPFAM" id="SSF47741">
    <property type="entry name" value="CO dehydrogenase ISP C-domain like"/>
    <property type="match status" value="1"/>
</dbReference>
<keyword evidence="4" id="KW-0001">2Fe-2S</keyword>
<comment type="cofactor">
    <cofactor evidence="2">
        <name>FAD</name>
        <dbReference type="ChEBI" id="CHEBI:57692"/>
    </cofactor>
</comment>
<dbReference type="Gene3D" id="3.10.20.30">
    <property type="match status" value="1"/>
</dbReference>
<dbReference type="SUPFAM" id="SSF54292">
    <property type="entry name" value="2Fe-2S ferredoxin-like"/>
    <property type="match status" value="1"/>
</dbReference>
<evidence type="ECO:0000256" key="9">
    <source>
        <dbReference type="ARBA" id="ARBA00023027"/>
    </source>
</evidence>
<keyword evidence="13" id="KW-1185">Reference proteome</keyword>
<dbReference type="InterPro" id="IPR002888">
    <property type="entry name" value="2Fe-2S-bd"/>
</dbReference>
<dbReference type="EMBL" id="JADBJN010000002">
    <property type="protein sequence ID" value="KAG5676995.1"/>
    <property type="molecule type" value="Genomic_DNA"/>
</dbReference>
<evidence type="ECO:0000256" key="3">
    <source>
        <dbReference type="ARBA" id="ARBA00006849"/>
    </source>
</evidence>
<dbReference type="InterPro" id="IPR036010">
    <property type="entry name" value="2Fe-2S_ferredoxin-like_sf"/>
</dbReference>
<evidence type="ECO:0000259" key="11">
    <source>
        <dbReference type="PROSITE" id="PS51085"/>
    </source>
</evidence>
<keyword evidence="5" id="KW-0479">Metal-binding</keyword>
<dbReference type="InterPro" id="IPR012675">
    <property type="entry name" value="Beta-grasp_dom_sf"/>
</dbReference>
<dbReference type="OrthoDB" id="7788752at2759"/>
<dbReference type="Pfam" id="PF01799">
    <property type="entry name" value="Fer2_2"/>
    <property type="match status" value="1"/>
</dbReference>
<evidence type="ECO:0000256" key="7">
    <source>
        <dbReference type="ARBA" id="ARBA00023004"/>
    </source>
</evidence>
<dbReference type="InterPro" id="IPR016208">
    <property type="entry name" value="Ald_Oxase/xanthine_DH-like"/>
</dbReference>
<evidence type="ECO:0000256" key="1">
    <source>
        <dbReference type="ARBA" id="ARBA00001924"/>
    </source>
</evidence>
<evidence type="ECO:0000256" key="10">
    <source>
        <dbReference type="ARBA" id="ARBA00034078"/>
    </source>
</evidence>